<keyword evidence="1" id="KW-1133">Transmembrane helix</keyword>
<evidence type="ECO:0000313" key="2">
    <source>
        <dbReference type="EMBL" id="PJE63434.1"/>
    </source>
</evidence>
<reference evidence="3" key="1">
    <citation type="submission" date="2017-09" db="EMBL/GenBank/DDBJ databases">
        <title>Depth-based differentiation of microbial function through sediment-hosted aquifers and enrichment of novel symbionts in the deep terrestrial subsurface.</title>
        <authorList>
            <person name="Probst A.J."/>
            <person name="Ladd B."/>
            <person name="Jarett J.K."/>
            <person name="Geller-Mcgrath D.E."/>
            <person name="Sieber C.M.K."/>
            <person name="Emerson J.B."/>
            <person name="Anantharaman K."/>
            <person name="Thomas B.C."/>
            <person name="Malmstrom R."/>
            <person name="Stieglmeier M."/>
            <person name="Klingl A."/>
            <person name="Woyke T."/>
            <person name="Ryan C.M."/>
            <person name="Banfield J.F."/>
        </authorList>
    </citation>
    <scope>NUCLEOTIDE SEQUENCE [LARGE SCALE GENOMIC DNA]</scope>
</reference>
<gene>
    <name evidence="2" type="ORF">COU89_03340</name>
</gene>
<feature type="transmembrane region" description="Helical" evidence="1">
    <location>
        <begin position="77"/>
        <end position="101"/>
    </location>
</feature>
<evidence type="ECO:0000313" key="3">
    <source>
        <dbReference type="Proteomes" id="UP000231569"/>
    </source>
</evidence>
<keyword evidence="1" id="KW-0812">Transmembrane</keyword>
<keyword evidence="1" id="KW-0472">Membrane</keyword>
<comment type="caution">
    <text evidence="2">The sequence shown here is derived from an EMBL/GenBank/DDBJ whole genome shotgun (WGS) entry which is preliminary data.</text>
</comment>
<protein>
    <submittedName>
        <fullName evidence="2">Uncharacterized protein</fullName>
    </submittedName>
</protein>
<proteinExistence type="predicted"/>
<dbReference type="InterPro" id="IPR043993">
    <property type="entry name" value="T4SS_pilin"/>
</dbReference>
<dbReference type="Proteomes" id="UP000231569">
    <property type="component" value="Unassembled WGS sequence"/>
</dbReference>
<evidence type="ECO:0000256" key="1">
    <source>
        <dbReference type="SAM" id="Phobius"/>
    </source>
</evidence>
<organism evidence="2 3">
    <name type="scientific">Candidatus Roizmanbacteria bacterium CG10_big_fil_rev_8_21_14_0_10_45_7</name>
    <dbReference type="NCBI Taxonomy" id="1974854"/>
    <lineage>
        <taxon>Bacteria</taxon>
        <taxon>Candidatus Roizmaniibacteriota</taxon>
    </lineage>
</organism>
<name>A0A2M8KU33_9BACT</name>
<feature type="transmembrane region" description="Helical" evidence="1">
    <location>
        <begin position="32"/>
        <end position="57"/>
    </location>
</feature>
<dbReference type="EMBL" id="PFEE01000069">
    <property type="protein sequence ID" value="PJE63434.1"/>
    <property type="molecule type" value="Genomic_DNA"/>
</dbReference>
<accession>A0A2M8KU33</accession>
<dbReference type="Pfam" id="PF18895">
    <property type="entry name" value="T4SS_pilin"/>
    <property type="match status" value="1"/>
</dbReference>
<sequence length="163" mass="17916">MTFAAVPDWIGTIKPPVGGSDYSTGLVPFINAALWLVFIFFGLYALYMFIMAAYTFINSKGDPKNVEKAQNMITYSVIGLVLLVSSFMFAGIIGVVFFGSWDFVLDPTKAVECTITEQKIRQLQPCRSGIPGYSDADIKTMRETGTADSCRTIYNSIKDSSCP</sequence>
<dbReference type="AlphaFoldDB" id="A0A2M8KU33"/>